<evidence type="ECO:0000256" key="3">
    <source>
        <dbReference type="ARBA" id="ARBA00022912"/>
    </source>
</evidence>
<evidence type="ECO:0000256" key="7">
    <source>
        <dbReference type="SAM" id="MobiDB-lite"/>
    </source>
</evidence>
<evidence type="ECO:0000256" key="5">
    <source>
        <dbReference type="PROSITE-ProRule" id="PRU00076"/>
    </source>
</evidence>
<dbReference type="InterPro" id="IPR000222">
    <property type="entry name" value="PP2C_BS"/>
</dbReference>
<dbReference type="InterPro" id="IPR015655">
    <property type="entry name" value="PP2C"/>
</dbReference>
<evidence type="ECO:0000313" key="13">
    <source>
        <dbReference type="Proteomes" id="UP000030693"/>
    </source>
</evidence>
<dbReference type="GO" id="GO:0004722">
    <property type="term" value="F:protein serine/threonine phosphatase activity"/>
    <property type="evidence" value="ECO:0007669"/>
    <property type="project" value="InterPro"/>
</dbReference>
<dbReference type="Gene3D" id="2.10.25.10">
    <property type="entry name" value="Laminin"/>
    <property type="match status" value="1"/>
</dbReference>
<dbReference type="CDD" id="cd00143">
    <property type="entry name" value="PP2Cc"/>
    <property type="match status" value="1"/>
</dbReference>
<comment type="caution">
    <text evidence="5">Lacks conserved residue(s) required for the propagation of feature annotation.</text>
</comment>
<dbReference type="InterPro" id="IPR036457">
    <property type="entry name" value="PPM-type-like_dom_sf"/>
</dbReference>
<sequence>MMARRTASGGRRQATAPSRRTASFILLACMALLLCLMTGARSVPDCGQFGHLPTGSTTCTCLFGIDPATDCTTCLPGYTLNPFPDCEAPVTCPEDCHNQGSCSAQGECQCDPGFSGASCALTQAKTPVALIAGVSVLAAVIVLAIICIIVFIVCLRRRRALGDKEGHAIARGTDSGTELPTLDLETASEPLDICDASHTAMLSIDPVEASKPGGPNSITDGRTLSVLLQPVVLIGEIESTCCAITEGLIKKDRELSNKLVEAAYNYAKSVTPSPPDNYDPTVNFLIALIAQQISSIVMVADADAARLRDHRGTPTNRVRLHLIRAAVIREITNMVKLVIEALEQGRIKAPIIGVQDSRLPLVSVQTAGHQGPRPYMEDRSVVALFADQLPVDELLLQARTEELAAAEAAVEAAAAAATAEAAAKAHAEAGDDADPAKAEDATGEDDAPDAAPANKADAPADPEPVAAPPSEEPLAAGGPAPDEPVSELYRPQAPAKATKVILIDELEQPGAGPYLGLSVVRQAKSLHPTSVVSIYDGHGGISVCEYIARNLHLDLMAAEAFRQPTDFPPNMDPSISPIETTETFDEEDPIAASIFATFVGTNANLFDGPERRPYVETSGSTAVVSVIHNKRVWIAWAGDSEAVLCRRNDSGTAGPLHAQVITEPTHKPGDPVEAERVRRMGGEVYGRTTNMPRVAGILAVSRAFGNGRFSQYVKPEPTIKSFGLNGSELFIILACDGLWDVITGDEACNFVYANLEHRSLIVPNLIRLARRLGSTDNITISIVFFDAHINKV</sequence>
<feature type="disulfide bond" evidence="5">
    <location>
        <begin position="92"/>
        <end position="102"/>
    </location>
</feature>
<evidence type="ECO:0000256" key="6">
    <source>
        <dbReference type="RuleBase" id="RU003465"/>
    </source>
</evidence>
<feature type="transmembrane region" description="Helical" evidence="8">
    <location>
        <begin position="128"/>
        <end position="155"/>
    </location>
</feature>
<feature type="chain" id="PRO_5001570768" description="PPM-type phosphatase domain-containing protein" evidence="9">
    <location>
        <begin position="43"/>
        <end position="792"/>
    </location>
</feature>
<dbReference type="SUPFAM" id="SSF81606">
    <property type="entry name" value="PP2C-like"/>
    <property type="match status" value="1"/>
</dbReference>
<dbReference type="Proteomes" id="UP000030693">
    <property type="component" value="Unassembled WGS sequence"/>
</dbReference>
<dbReference type="AlphaFoldDB" id="A0A058Z5U3"/>
<dbReference type="PROSITE" id="PS51746">
    <property type="entry name" value="PPM_2"/>
    <property type="match status" value="1"/>
</dbReference>
<dbReference type="Gene3D" id="3.60.40.10">
    <property type="entry name" value="PPM-type phosphatase domain"/>
    <property type="match status" value="1"/>
</dbReference>
<feature type="region of interest" description="Disordered" evidence="7">
    <location>
        <begin position="424"/>
        <end position="487"/>
    </location>
</feature>
<keyword evidence="2 6" id="KW-0378">Hydrolase</keyword>
<evidence type="ECO:0000256" key="1">
    <source>
        <dbReference type="ARBA" id="ARBA00022723"/>
    </source>
</evidence>
<reference evidence="12" key="1">
    <citation type="submission" date="2013-04" db="EMBL/GenBank/DDBJ databases">
        <title>The Genome Sequence of Fonticula alba ATCC 38817.</title>
        <authorList>
            <consortium name="The Broad Institute Genomics Platform"/>
            <person name="Russ C."/>
            <person name="Cuomo C."/>
            <person name="Burger G."/>
            <person name="Gray M.W."/>
            <person name="Holland P.W.H."/>
            <person name="King N."/>
            <person name="Lang F.B.F."/>
            <person name="Roger A.J."/>
            <person name="Ruiz-Trillo I."/>
            <person name="Brown M."/>
            <person name="Walker B."/>
            <person name="Young S."/>
            <person name="Zeng Q."/>
            <person name="Gargeya S."/>
            <person name="Fitzgerald M."/>
            <person name="Haas B."/>
            <person name="Abouelleil A."/>
            <person name="Allen A.W."/>
            <person name="Alvarado L."/>
            <person name="Arachchi H.M."/>
            <person name="Berlin A.M."/>
            <person name="Chapman S.B."/>
            <person name="Gainer-Dewar J."/>
            <person name="Goldberg J."/>
            <person name="Griggs A."/>
            <person name="Gujja S."/>
            <person name="Hansen M."/>
            <person name="Howarth C."/>
            <person name="Imamovic A."/>
            <person name="Ireland A."/>
            <person name="Larimer J."/>
            <person name="McCowan C."/>
            <person name="Murphy C."/>
            <person name="Pearson M."/>
            <person name="Poon T.W."/>
            <person name="Priest M."/>
            <person name="Roberts A."/>
            <person name="Saif S."/>
            <person name="Shea T."/>
            <person name="Sisk P."/>
            <person name="Sykes S."/>
            <person name="Wortman J."/>
            <person name="Nusbaum C."/>
            <person name="Birren B."/>
        </authorList>
    </citation>
    <scope>NUCLEOTIDE SEQUENCE [LARGE SCALE GENOMIC DNA]</scope>
    <source>
        <strain evidence="12">ATCC 38817</strain>
    </source>
</reference>
<protein>
    <recommendedName>
        <fullName evidence="14">PPM-type phosphatase domain-containing protein</fullName>
    </recommendedName>
</protein>
<dbReference type="InterPro" id="IPR000742">
    <property type="entry name" value="EGF"/>
</dbReference>
<feature type="compositionally biased region" description="Basic and acidic residues" evidence="7">
    <location>
        <begin position="424"/>
        <end position="440"/>
    </location>
</feature>
<accession>A0A058Z5U3</accession>
<feature type="domain" description="EGF-like" evidence="10">
    <location>
        <begin position="88"/>
        <end position="120"/>
    </location>
</feature>
<name>A0A058Z5U3_FONAL</name>
<dbReference type="STRING" id="691883.A0A058Z5U3"/>
<dbReference type="PROSITE" id="PS50026">
    <property type="entry name" value="EGF_3"/>
    <property type="match status" value="1"/>
</dbReference>
<dbReference type="PROSITE" id="PS00022">
    <property type="entry name" value="EGF_1"/>
    <property type="match status" value="1"/>
</dbReference>
<dbReference type="PANTHER" id="PTHR47992">
    <property type="entry name" value="PROTEIN PHOSPHATASE"/>
    <property type="match status" value="1"/>
</dbReference>
<dbReference type="EMBL" id="KB932206">
    <property type="protein sequence ID" value="KCV69635.1"/>
    <property type="molecule type" value="Genomic_DNA"/>
</dbReference>
<dbReference type="PROSITE" id="PS01186">
    <property type="entry name" value="EGF_2"/>
    <property type="match status" value="1"/>
</dbReference>
<keyword evidence="8" id="KW-0812">Transmembrane</keyword>
<evidence type="ECO:0000256" key="2">
    <source>
        <dbReference type="ARBA" id="ARBA00022801"/>
    </source>
</evidence>
<gene>
    <name evidence="12" type="ORF">H696_04053</name>
</gene>
<feature type="disulfide bond" evidence="5">
    <location>
        <begin position="110"/>
        <end position="119"/>
    </location>
</feature>
<dbReference type="Pfam" id="PF07974">
    <property type="entry name" value="EGF_2"/>
    <property type="match status" value="1"/>
</dbReference>
<keyword evidence="13" id="KW-1185">Reference proteome</keyword>
<evidence type="ECO:0008006" key="14">
    <source>
        <dbReference type="Google" id="ProtNLM"/>
    </source>
</evidence>
<dbReference type="GeneID" id="20528778"/>
<dbReference type="RefSeq" id="XP_009496200.1">
    <property type="nucleotide sequence ID" value="XM_009497925.1"/>
</dbReference>
<comment type="similarity">
    <text evidence="6">Belongs to the PP2C family.</text>
</comment>
<keyword evidence="1" id="KW-0479">Metal-binding</keyword>
<evidence type="ECO:0000256" key="8">
    <source>
        <dbReference type="SAM" id="Phobius"/>
    </source>
</evidence>
<keyword evidence="8" id="KW-0472">Membrane</keyword>
<keyword evidence="8" id="KW-1133">Transmembrane helix</keyword>
<dbReference type="InterPro" id="IPR001932">
    <property type="entry name" value="PPM-type_phosphatase-like_dom"/>
</dbReference>
<keyword evidence="4 5" id="KW-1015">Disulfide bond</keyword>
<evidence type="ECO:0000256" key="4">
    <source>
        <dbReference type="ARBA" id="ARBA00023157"/>
    </source>
</evidence>
<feature type="signal peptide" evidence="9">
    <location>
        <begin position="1"/>
        <end position="42"/>
    </location>
</feature>
<dbReference type="InterPro" id="IPR013111">
    <property type="entry name" value="EGF_extracell"/>
</dbReference>
<evidence type="ECO:0000256" key="9">
    <source>
        <dbReference type="SAM" id="SignalP"/>
    </source>
</evidence>
<evidence type="ECO:0000259" key="10">
    <source>
        <dbReference type="PROSITE" id="PS50026"/>
    </source>
</evidence>
<dbReference type="GO" id="GO:0046872">
    <property type="term" value="F:metal ion binding"/>
    <property type="evidence" value="ECO:0007669"/>
    <property type="project" value="UniProtKB-KW"/>
</dbReference>
<keyword evidence="3 6" id="KW-0904">Protein phosphatase</keyword>
<evidence type="ECO:0000313" key="12">
    <source>
        <dbReference type="EMBL" id="KCV69635.1"/>
    </source>
</evidence>
<evidence type="ECO:0000259" key="11">
    <source>
        <dbReference type="PROSITE" id="PS51746"/>
    </source>
</evidence>
<dbReference type="eggNOG" id="KOG0697">
    <property type="taxonomic scope" value="Eukaryota"/>
</dbReference>
<dbReference type="CDD" id="cd00054">
    <property type="entry name" value="EGF_CA"/>
    <property type="match status" value="1"/>
</dbReference>
<feature type="domain" description="PPM-type phosphatase" evidence="11">
    <location>
        <begin position="514"/>
        <end position="785"/>
    </location>
</feature>
<dbReference type="OrthoDB" id="10264738at2759"/>
<keyword evidence="9" id="KW-0732">Signal</keyword>
<keyword evidence="5" id="KW-0245">EGF-like domain</keyword>
<dbReference type="Pfam" id="PF00481">
    <property type="entry name" value="PP2C"/>
    <property type="match status" value="1"/>
</dbReference>
<proteinExistence type="inferred from homology"/>
<dbReference type="SMART" id="SM00332">
    <property type="entry name" value="PP2Cc"/>
    <property type="match status" value="1"/>
</dbReference>
<dbReference type="PROSITE" id="PS01032">
    <property type="entry name" value="PPM_1"/>
    <property type="match status" value="1"/>
</dbReference>
<feature type="compositionally biased region" description="Pro residues" evidence="7">
    <location>
        <begin position="461"/>
        <end position="471"/>
    </location>
</feature>
<organism evidence="12">
    <name type="scientific">Fonticula alba</name>
    <name type="common">Slime mold</name>
    <dbReference type="NCBI Taxonomy" id="691883"/>
    <lineage>
        <taxon>Eukaryota</taxon>
        <taxon>Rotosphaerida</taxon>
        <taxon>Fonticulaceae</taxon>
        <taxon>Fonticula</taxon>
    </lineage>
</organism>
<feature type="compositionally biased region" description="Low complexity" evidence="7">
    <location>
        <begin position="449"/>
        <end position="459"/>
    </location>
</feature>